<comment type="caution">
    <text evidence="3">The sequence shown here is derived from an EMBL/GenBank/DDBJ whole genome shotgun (WGS) entry which is preliminary data.</text>
</comment>
<dbReference type="OrthoDB" id="9803988at2"/>
<dbReference type="InterPro" id="IPR039424">
    <property type="entry name" value="SBP_5"/>
</dbReference>
<evidence type="ECO:0000256" key="1">
    <source>
        <dbReference type="ARBA" id="ARBA00022729"/>
    </source>
</evidence>
<reference evidence="3 4" key="1">
    <citation type="submission" date="2019-04" db="EMBL/GenBank/DDBJ databases">
        <title>Genome sequence of Bacillus hwajinpoensis strain Y2.</title>
        <authorList>
            <person name="Fair J.L."/>
            <person name="Maclea K.S."/>
        </authorList>
    </citation>
    <scope>NUCLEOTIDE SEQUENCE [LARGE SCALE GENOMIC DNA]</scope>
    <source>
        <strain evidence="3 4">Y2</strain>
    </source>
</reference>
<keyword evidence="1" id="KW-0732">Signal</keyword>
<accession>A0A4U1MPD1</accession>
<name>A0A4U1MPD1_9BACL</name>
<protein>
    <submittedName>
        <fullName evidence="3">ABC transporter substrate-binding protein</fullName>
    </submittedName>
</protein>
<dbReference type="EMBL" id="SWFM01000001">
    <property type="protein sequence ID" value="TKD72646.1"/>
    <property type="molecule type" value="Genomic_DNA"/>
</dbReference>
<dbReference type="GO" id="GO:1904680">
    <property type="term" value="F:peptide transmembrane transporter activity"/>
    <property type="evidence" value="ECO:0007669"/>
    <property type="project" value="TreeGrafter"/>
</dbReference>
<organism evidence="3 4">
    <name type="scientific">Guptibacillus hwajinpoensis</name>
    <dbReference type="NCBI Taxonomy" id="208199"/>
    <lineage>
        <taxon>Bacteria</taxon>
        <taxon>Bacillati</taxon>
        <taxon>Bacillota</taxon>
        <taxon>Bacilli</taxon>
        <taxon>Bacillales</taxon>
        <taxon>Guptibacillaceae</taxon>
        <taxon>Guptibacillus</taxon>
    </lineage>
</organism>
<dbReference type="GO" id="GO:0015833">
    <property type="term" value="P:peptide transport"/>
    <property type="evidence" value="ECO:0007669"/>
    <property type="project" value="TreeGrafter"/>
</dbReference>
<dbReference type="AlphaFoldDB" id="A0A4U1MPD1"/>
<feature type="domain" description="Solute-binding protein family 5" evidence="2">
    <location>
        <begin position="12"/>
        <end position="105"/>
    </location>
</feature>
<dbReference type="Gene3D" id="3.40.190.10">
    <property type="entry name" value="Periplasmic binding protein-like II"/>
    <property type="match status" value="1"/>
</dbReference>
<dbReference type="InterPro" id="IPR000914">
    <property type="entry name" value="SBP_5_dom"/>
</dbReference>
<dbReference type="Pfam" id="PF00496">
    <property type="entry name" value="SBP_bac_5"/>
    <property type="match status" value="1"/>
</dbReference>
<evidence type="ECO:0000313" key="3">
    <source>
        <dbReference type="EMBL" id="TKD72646.1"/>
    </source>
</evidence>
<evidence type="ECO:0000313" key="4">
    <source>
        <dbReference type="Proteomes" id="UP000310541"/>
    </source>
</evidence>
<gene>
    <name evidence="3" type="ORF">FBF83_05375</name>
</gene>
<sequence length="129" mass="15009">MEEVIRADRFGNIVPSLAQSYRWIDQKTVEFVLRRDVHYHNGENFSADIVKLNFRQTKRWIAPHPPGTWLNLPNGSELEIIDDFTIRFHFPKPDGLAVAKMRAHHNANHLFWQQIGFGYAKTGSGEGHW</sequence>
<dbReference type="Proteomes" id="UP000310541">
    <property type="component" value="Unassembled WGS sequence"/>
</dbReference>
<evidence type="ECO:0000259" key="2">
    <source>
        <dbReference type="Pfam" id="PF00496"/>
    </source>
</evidence>
<dbReference type="PANTHER" id="PTHR30290">
    <property type="entry name" value="PERIPLASMIC BINDING COMPONENT OF ABC TRANSPORTER"/>
    <property type="match status" value="1"/>
</dbReference>
<dbReference type="SUPFAM" id="SSF53850">
    <property type="entry name" value="Periplasmic binding protein-like II"/>
    <property type="match status" value="1"/>
</dbReference>
<proteinExistence type="predicted"/>
<dbReference type="PANTHER" id="PTHR30290:SF38">
    <property type="entry name" value="D,D-DIPEPTIDE-BINDING PERIPLASMIC PROTEIN DDPA-RELATED"/>
    <property type="match status" value="1"/>
</dbReference>